<feature type="domain" description="Heterokaryon incompatibility" evidence="1">
    <location>
        <begin position="105"/>
        <end position="262"/>
    </location>
</feature>
<dbReference type="OrthoDB" id="4850726at2759"/>
<dbReference type="AlphaFoldDB" id="A0A9P7YFM8"/>
<dbReference type="Proteomes" id="UP000824998">
    <property type="component" value="Unassembled WGS sequence"/>
</dbReference>
<proteinExistence type="predicted"/>
<dbReference type="Pfam" id="PF26639">
    <property type="entry name" value="Het-6_barrel"/>
    <property type="match status" value="1"/>
</dbReference>
<reference evidence="2" key="1">
    <citation type="journal article" date="2021" name="IMA Fungus">
        <title>Genomic characterization of three marine fungi, including Emericellopsis atlantica sp. nov. with signatures of a generalist lifestyle and marine biomass degradation.</title>
        <authorList>
            <person name="Hagestad O.C."/>
            <person name="Hou L."/>
            <person name="Andersen J.H."/>
            <person name="Hansen E.H."/>
            <person name="Altermark B."/>
            <person name="Li C."/>
            <person name="Kuhnert E."/>
            <person name="Cox R.J."/>
            <person name="Crous P.W."/>
            <person name="Spatafora J.W."/>
            <person name="Lail K."/>
            <person name="Amirebrahimi M."/>
            <person name="Lipzen A."/>
            <person name="Pangilinan J."/>
            <person name="Andreopoulos W."/>
            <person name="Hayes R.D."/>
            <person name="Ng V."/>
            <person name="Grigoriev I.V."/>
            <person name="Jackson S.A."/>
            <person name="Sutton T.D.S."/>
            <person name="Dobson A.D.W."/>
            <person name="Rama T."/>
        </authorList>
    </citation>
    <scope>NUCLEOTIDE SEQUENCE</scope>
    <source>
        <strain evidence="2">TRa018bII</strain>
    </source>
</reference>
<keyword evidence="3" id="KW-1185">Reference proteome</keyword>
<dbReference type="Pfam" id="PF06985">
    <property type="entry name" value="HET"/>
    <property type="match status" value="1"/>
</dbReference>
<dbReference type="PANTHER" id="PTHR24148:SF73">
    <property type="entry name" value="HET DOMAIN PROTEIN (AFU_ORTHOLOGUE AFUA_8G01020)"/>
    <property type="match status" value="1"/>
</dbReference>
<evidence type="ECO:0000313" key="3">
    <source>
        <dbReference type="Proteomes" id="UP000824998"/>
    </source>
</evidence>
<evidence type="ECO:0000313" key="2">
    <source>
        <dbReference type="EMBL" id="KAG9232809.1"/>
    </source>
</evidence>
<gene>
    <name evidence="2" type="ORF">BJ875DRAFT_505761</name>
</gene>
<sequence length="682" mass="77207">MTGPLIYKPLDENLDEFRLLSFLPSCGNSGQVCCKLETRSLRDLTEEYKNFISGTASRQKNKRDISSLWSNKQPSTKVPASPAPAFVDNSSTLGQHRSRFQWGDFAALSYVWGEPDPSLIQEIIVNGEVMSIGYNLGVALIALSSNSEFSGEYKLWVDAICINQNDLAERNQQVRKMRDIYSQAWTVISWLGVEYRESDRAFQLIQALADAGVEAKDDGITGIESEMSLILQETAPIGGGYWLALHEFMQRPYWFRLWIIQEVALGASSVILRCGNSSMTWETFCYGVRSLLDYMWTTKDRLLELDQRVRGWKFQPWSTLSLHVVNQDLSELTSHGQFGRKLFDFGRLLDLAAFSYSQDERDKVYGLVGIMDPIIATHLVPDYKNSPSQVFTKVARVFIETYRNLDPIRNGNPWGNVKCPSWAADWTWNGRARNRRFEGSAFWTPLKSQDFATPYTTSGSVEAQFSFIGDGSMLQCRGFVVDTIAGLGAREVGFFNWSEHSIVQHPGGRKSTARHHAISSLPSTFFLNGEPQFKKLGWGFFQTKGGYYFRWQRFRLANMKFLVGEQLFDDYFTDTIPEGALLEDYVEVYSSFDRASKGRRLMITESGYIGWAPDNMYGEADDQTMPGDLIAVVFGCSTPVVIRPVGHHFQILGEAYVEGIMEGEAMDFLASGKIESRDFVFC</sequence>
<dbReference type="InterPro" id="IPR052895">
    <property type="entry name" value="HetReg/Transcr_Mod"/>
</dbReference>
<evidence type="ECO:0000259" key="1">
    <source>
        <dbReference type="Pfam" id="PF06985"/>
    </source>
</evidence>
<dbReference type="InterPro" id="IPR010730">
    <property type="entry name" value="HET"/>
</dbReference>
<name>A0A9P7YFM8_9HELO</name>
<accession>A0A9P7YFM8</accession>
<protein>
    <submittedName>
        <fullName evidence="2">Heterokaryon incompatibility protein-domain-containing protein</fullName>
    </submittedName>
</protein>
<dbReference type="PANTHER" id="PTHR24148">
    <property type="entry name" value="ANKYRIN REPEAT DOMAIN-CONTAINING PROTEIN 39 HOMOLOG-RELATED"/>
    <property type="match status" value="1"/>
</dbReference>
<comment type="caution">
    <text evidence="2">The sequence shown here is derived from an EMBL/GenBank/DDBJ whole genome shotgun (WGS) entry which is preliminary data.</text>
</comment>
<organism evidence="2 3">
    <name type="scientific">Amylocarpus encephaloides</name>
    <dbReference type="NCBI Taxonomy" id="45428"/>
    <lineage>
        <taxon>Eukaryota</taxon>
        <taxon>Fungi</taxon>
        <taxon>Dikarya</taxon>
        <taxon>Ascomycota</taxon>
        <taxon>Pezizomycotina</taxon>
        <taxon>Leotiomycetes</taxon>
        <taxon>Helotiales</taxon>
        <taxon>Helotiales incertae sedis</taxon>
        <taxon>Amylocarpus</taxon>
    </lineage>
</organism>
<dbReference type="EMBL" id="MU251529">
    <property type="protein sequence ID" value="KAG9232809.1"/>
    <property type="molecule type" value="Genomic_DNA"/>
</dbReference>